<dbReference type="InterPro" id="IPR016135">
    <property type="entry name" value="UBQ-conjugating_enzyme/RWD"/>
</dbReference>
<keyword evidence="1" id="KW-0808">Transferase</keyword>
<feature type="domain" description="UBC core" evidence="5">
    <location>
        <begin position="2"/>
        <end position="151"/>
    </location>
</feature>
<keyword evidence="7" id="KW-1185">Reference proteome</keyword>
<dbReference type="PROSITE" id="PS50127">
    <property type="entry name" value="UBC_2"/>
    <property type="match status" value="1"/>
</dbReference>
<evidence type="ECO:0000256" key="4">
    <source>
        <dbReference type="RuleBase" id="RU362109"/>
    </source>
</evidence>
<reference evidence="6" key="1">
    <citation type="journal article" date="2020" name="bioRxiv">
        <title>Chromosome-level reference genome of the European wasp spider Argiope bruennichi: a resource for studies on range expansion and evolutionary adaptation.</title>
        <authorList>
            <person name="Sheffer M.M."/>
            <person name="Hoppe A."/>
            <person name="Krehenwinkel H."/>
            <person name="Uhl G."/>
            <person name="Kuss A.W."/>
            <person name="Jensen L."/>
            <person name="Jensen C."/>
            <person name="Gillespie R.G."/>
            <person name="Hoff K.J."/>
            <person name="Prost S."/>
        </authorList>
    </citation>
    <scope>NUCLEOTIDE SEQUENCE</scope>
</reference>
<comment type="similarity">
    <text evidence="4">Belongs to the ubiquitin-conjugating enzyme family.</text>
</comment>
<dbReference type="InterPro" id="IPR023313">
    <property type="entry name" value="UBQ-conjugating_AS"/>
</dbReference>
<sequence length="210" mass="23621">MQCSLRLKKELERFRTQPVSGISCWPTDNIYQLKASVMGPDGTPYENGVFYIDIQIPDKYPFIPPNVRFVTPIYHPNVDDSGRICLPTLKSAPQGAWKPNMNLASILVDIQLLMAEPNFNDPLRSEISQEYQTSRESYIKHARECTVKHALQSSNELPGIAVSDSCKQLSSSVKHAAEDGGLILFEQKVPFFILCLDSFLEMGTKENNIP</sequence>
<evidence type="ECO:0000313" key="6">
    <source>
        <dbReference type="EMBL" id="KAF8766446.1"/>
    </source>
</evidence>
<keyword evidence="4" id="KW-0067">ATP-binding</keyword>
<accession>A0A8T0E5B2</accession>
<dbReference type="InterPro" id="IPR050113">
    <property type="entry name" value="Ub_conjugating_enzyme"/>
</dbReference>
<dbReference type="Gene3D" id="3.10.110.10">
    <property type="entry name" value="Ubiquitin Conjugating Enzyme"/>
    <property type="match status" value="1"/>
</dbReference>
<dbReference type="EMBL" id="JABXBU010002230">
    <property type="protein sequence ID" value="KAF8766446.1"/>
    <property type="molecule type" value="Genomic_DNA"/>
</dbReference>
<dbReference type="Pfam" id="PF00179">
    <property type="entry name" value="UQ_con"/>
    <property type="match status" value="1"/>
</dbReference>
<evidence type="ECO:0000256" key="2">
    <source>
        <dbReference type="ARBA" id="ARBA00022786"/>
    </source>
</evidence>
<dbReference type="InterPro" id="IPR000608">
    <property type="entry name" value="UBC"/>
</dbReference>
<dbReference type="SUPFAM" id="SSF54495">
    <property type="entry name" value="UBC-like"/>
    <property type="match status" value="1"/>
</dbReference>
<comment type="caution">
    <text evidence="6">The sequence shown here is derived from an EMBL/GenBank/DDBJ whole genome shotgun (WGS) entry which is preliminary data.</text>
</comment>
<reference evidence="6" key="2">
    <citation type="submission" date="2020-06" db="EMBL/GenBank/DDBJ databases">
        <authorList>
            <person name="Sheffer M."/>
        </authorList>
    </citation>
    <scope>NUCLEOTIDE SEQUENCE</scope>
</reference>
<organism evidence="6 7">
    <name type="scientific">Argiope bruennichi</name>
    <name type="common">Wasp spider</name>
    <name type="synonym">Aranea bruennichi</name>
    <dbReference type="NCBI Taxonomy" id="94029"/>
    <lineage>
        <taxon>Eukaryota</taxon>
        <taxon>Metazoa</taxon>
        <taxon>Ecdysozoa</taxon>
        <taxon>Arthropoda</taxon>
        <taxon>Chelicerata</taxon>
        <taxon>Arachnida</taxon>
        <taxon>Araneae</taxon>
        <taxon>Araneomorphae</taxon>
        <taxon>Entelegynae</taxon>
        <taxon>Araneoidea</taxon>
        <taxon>Araneidae</taxon>
        <taxon>Argiope</taxon>
    </lineage>
</organism>
<evidence type="ECO:0000313" key="7">
    <source>
        <dbReference type="Proteomes" id="UP000807504"/>
    </source>
</evidence>
<keyword evidence="2 4" id="KW-0833">Ubl conjugation pathway</keyword>
<dbReference type="Proteomes" id="UP000807504">
    <property type="component" value="Unassembled WGS sequence"/>
</dbReference>
<evidence type="ECO:0000256" key="3">
    <source>
        <dbReference type="PROSITE-ProRule" id="PRU10133"/>
    </source>
</evidence>
<proteinExistence type="inferred from homology"/>
<dbReference type="PROSITE" id="PS00183">
    <property type="entry name" value="UBC_1"/>
    <property type="match status" value="1"/>
</dbReference>
<dbReference type="AlphaFoldDB" id="A0A8T0E5B2"/>
<feature type="active site" description="Glycyl thioester intermediate" evidence="3">
    <location>
        <position position="85"/>
    </location>
</feature>
<dbReference type="GO" id="GO:0005524">
    <property type="term" value="F:ATP binding"/>
    <property type="evidence" value="ECO:0007669"/>
    <property type="project" value="UniProtKB-UniRule"/>
</dbReference>
<keyword evidence="4" id="KW-0547">Nucleotide-binding</keyword>
<dbReference type="CDD" id="cd23805">
    <property type="entry name" value="UBCc_UBE2T"/>
    <property type="match status" value="1"/>
</dbReference>
<evidence type="ECO:0000259" key="5">
    <source>
        <dbReference type="PROSITE" id="PS50127"/>
    </source>
</evidence>
<dbReference type="GO" id="GO:0016740">
    <property type="term" value="F:transferase activity"/>
    <property type="evidence" value="ECO:0007669"/>
    <property type="project" value="UniProtKB-KW"/>
</dbReference>
<name>A0A8T0E5B2_ARGBR</name>
<protein>
    <submittedName>
        <fullName evidence="6">Ubiquitin-conjugating enzyme E2 T like protein</fullName>
    </submittedName>
</protein>
<dbReference type="SMART" id="SM00212">
    <property type="entry name" value="UBCc"/>
    <property type="match status" value="1"/>
</dbReference>
<evidence type="ECO:0000256" key="1">
    <source>
        <dbReference type="ARBA" id="ARBA00022679"/>
    </source>
</evidence>
<gene>
    <name evidence="6" type="ORF">HNY73_019508</name>
</gene>
<dbReference type="PANTHER" id="PTHR24067">
    <property type="entry name" value="UBIQUITIN-CONJUGATING ENZYME E2"/>
    <property type="match status" value="1"/>
</dbReference>